<reference evidence="4" key="1">
    <citation type="submission" date="2021-03" db="EMBL/GenBank/DDBJ databases">
        <authorList>
            <person name="Tagirdzhanova G."/>
        </authorList>
    </citation>
    <scope>NUCLEOTIDE SEQUENCE</scope>
</reference>
<dbReference type="InterPro" id="IPR011992">
    <property type="entry name" value="EF-hand-dom_pair"/>
</dbReference>
<dbReference type="PANTHER" id="PTHR31495:SF0">
    <property type="entry name" value="BINDING PROTEIN CALEOSIN, PUTATIVE (AFU_ORTHOLOGUE AFUA_5G13750)-RELATED"/>
    <property type="match status" value="1"/>
</dbReference>
<dbReference type="EMBL" id="CAJPDR010000092">
    <property type="protein sequence ID" value="CAF9916666.1"/>
    <property type="molecule type" value="Genomic_DNA"/>
</dbReference>
<keyword evidence="5" id="KW-1185">Reference proteome</keyword>
<comment type="caution">
    <text evidence="4">The sequence shown here is derived from an EMBL/GenBank/DDBJ whole genome shotgun (WGS) entry which is preliminary data.</text>
</comment>
<evidence type="ECO:0008006" key="6">
    <source>
        <dbReference type="Google" id="ProtNLM"/>
    </source>
</evidence>
<keyword evidence="3" id="KW-0472">Membrane</keyword>
<dbReference type="InterPro" id="IPR007736">
    <property type="entry name" value="Caleosin-related"/>
</dbReference>
<accession>A0A8H3F1W2</accession>
<feature type="compositionally biased region" description="Polar residues" evidence="2">
    <location>
        <begin position="281"/>
        <end position="291"/>
    </location>
</feature>
<name>A0A8H3F1W2_9LECA</name>
<dbReference type="Pfam" id="PF05042">
    <property type="entry name" value="Caleosin"/>
    <property type="match status" value="1"/>
</dbReference>
<evidence type="ECO:0000313" key="4">
    <source>
        <dbReference type="EMBL" id="CAF9916666.1"/>
    </source>
</evidence>
<keyword evidence="3" id="KW-0812">Transmembrane</keyword>
<feature type="transmembrane region" description="Helical" evidence="3">
    <location>
        <begin position="217"/>
        <end position="237"/>
    </location>
</feature>
<comment type="similarity">
    <text evidence="1">Belongs to the caleosin family.</text>
</comment>
<feature type="region of interest" description="Disordered" evidence="2">
    <location>
        <begin position="70"/>
        <end position="89"/>
    </location>
</feature>
<organism evidence="4 5">
    <name type="scientific">Alectoria fallacina</name>
    <dbReference type="NCBI Taxonomy" id="1903189"/>
    <lineage>
        <taxon>Eukaryota</taxon>
        <taxon>Fungi</taxon>
        <taxon>Dikarya</taxon>
        <taxon>Ascomycota</taxon>
        <taxon>Pezizomycotina</taxon>
        <taxon>Lecanoromycetes</taxon>
        <taxon>OSLEUM clade</taxon>
        <taxon>Lecanoromycetidae</taxon>
        <taxon>Lecanorales</taxon>
        <taxon>Lecanorineae</taxon>
        <taxon>Parmeliaceae</taxon>
        <taxon>Alectoria</taxon>
    </lineage>
</organism>
<protein>
    <recommendedName>
        <fullName evidence="6">Caleosin-domain-containing protein</fullName>
    </recommendedName>
</protein>
<proteinExistence type="inferred from homology"/>
<feature type="compositionally biased region" description="Basic and acidic residues" evidence="2">
    <location>
        <begin position="268"/>
        <end position="277"/>
    </location>
</feature>
<dbReference type="GO" id="GO:0005509">
    <property type="term" value="F:calcium ion binding"/>
    <property type="evidence" value="ECO:0007669"/>
    <property type="project" value="TreeGrafter"/>
</dbReference>
<feature type="region of interest" description="Disordered" evidence="2">
    <location>
        <begin position="268"/>
        <end position="291"/>
    </location>
</feature>
<keyword evidence="3" id="KW-1133">Transmembrane helix</keyword>
<evidence type="ECO:0000256" key="1">
    <source>
        <dbReference type="ARBA" id="ARBA00006765"/>
    </source>
</evidence>
<evidence type="ECO:0000256" key="2">
    <source>
        <dbReference type="SAM" id="MobiDB-lite"/>
    </source>
</evidence>
<dbReference type="GO" id="GO:0004497">
    <property type="term" value="F:monooxygenase activity"/>
    <property type="evidence" value="ECO:0007669"/>
    <property type="project" value="TreeGrafter"/>
</dbReference>
<dbReference type="OrthoDB" id="640742at2759"/>
<dbReference type="AlphaFoldDB" id="A0A8H3F1W2"/>
<evidence type="ECO:0000256" key="3">
    <source>
        <dbReference type="SAM" id="Phobius"/>
    </source>
</evidence>
<sequence length="291" mass="33253">MRNQLDNIKLPVMDDIETGDDSTTVAGSPDGLTIIQKPFKTAIAEQPITEARKPFLPSPASVLQNAGTARATLAASHEKPNGTTENNYAGTHQNQTVVQQHVEYWDTDHDGIIWPQDTYIGCRKWGWSPPLAAIATFIINFNLSYPTLPGFLPDPFFRIYVNKVYKDKHGSDSMTYDNEGRFKPQNFEDIFAKYDEGNKGGLDIWDLLKFWKGQRMVFDFFGWSATFLEWLATYLLLWPDDGIMRKEDIRGVYDGSIFYKKAEEHGRRKKLEQEQRKGTSPRLTSMAQKVL</sequence>
<dbReference type="PANTHER" id="PTHR31495">
    <property type="entry name" value="PEROXYGENASE 3-RELATED"/>
    <property type="match status" value="1"/>
</dbReference>
<dbReference type="SUPFAM" id="SSF47473">
    <property type="entry name" value="EF-hand"/>
    <property type="match status" value="1"/>
</dbReference>
<dbReference type="Proteomes" id="UP000664203">
    <property type="component" value="Unassembled WGS sequence"/>
</dbReference>
<evidence type="ECO:0000313" key="5">
    <source>
        <dbReference type="Proteomes" id="UP000664203"/>
    </source>
</evidence>
<gene>
    <name evidence="4" type="ORF">ALECFALPRED_010814</name>
</gene>